<proteinExistence type="predicted"/>
<dbReference type="Pfam" id="PF14223">
    <property type="entry name" value="Retrotran_gag_2"/>
    <property type="match status" value="1"/>
</dbReference>
<dbReference type="Proteomes" id="UP000504607">
    <property type="component" value="Unplaced"/>
</dbReference>
<gene>
    <name evidence="2" type="primary">LOC105037105</name>
</gene>
<reference evidence="2" key="1">
    <citation type="submission" date="2025-08" db="UniProtKB">
        <authorList>
            <consortium name="RefSeq"/>
        </authorList>
    </citation>
    <scope>IDENTIFICATION</scope>
</reference>
<keyword evidence="1" id="KW-1185">Reference proteome</keyword>
<dbReference type="AlphaFoldDB" id="A0A6I9QKY2"/>
<dbReference type="FunCoup" id="A0A6I9QKY2">
    <property type="interactions" value="18"/>
</dbReference>
<sequence length="170" mass="19919">MATSPSLYCILNANKLTGPNYVGWLRNLHIVLMQEKLSYILDIHDPGPVNEDALEEEKATYKMWQNDSMIVKYIMLASMSNKLQRQYEDMDASSILLNLKELYREQSRTTRYKLSKQLFWIQMTKRTPVQNHMLKMIDLITRLGQLGFIMDAELNQDLILQSLQNLYPSL</sequence>
<evidence type="ECO:0000313" key="1">
    <source>
        <dbReference type="Proteomes" id="UP000504607"/>
    </source>
</evidence>
<protein>
    <submittedName>
        <fullName evidence="2">Uncharacterized protein LOC105037105</fullName>
    </submittedName>
</protein>
<dbReference type="RefSeq" id="XP_010911108.1">
    <property type="nucleotide sequence ID" value="XM_010912806.1"/>
</dbReference>
<name>A0A6I9QKY2_ELAGV</name>
<dbReference type="OrthoDB" id="686144at2759"/>
<accession>A0A6I9QKY2</accession>
<feature type="non-terminal residue" evidence="2">
    <location>
        <position position="170"/>
    </location>
</feature>
<organism evidence="1 2">
    <name type="scientific">Elaeis guineensis var. tenera</name>
    <name type="common">Oil palm</name>
    <dbReference type="NCBI Taxonomy" id="51953"/>
    <lineage>
        <taxon>Eukaryota</taxon>
        <taxon>Viridiplantae</taxon>
        <taxon>Streptophyta</taxon>
        <taxon>Embryophyta</taxon>
        <taxon>Tracheophyta</taxon>
        <taxon>Spermatophyta</taxon>
        <taxon>Magnoliopsida</taxon>
        <taxon>Liliopsida</taxon>
        <taxon>Arecaceae</taxon>
        <taxon>Arecoideae</taxon>
        <taxon>Cocoseae</taxon>
        <taxon>Elaeidinae</taxon>
        <taxon>Elaeis</taxon>
    </lineage>
</organism>
<dbReference type="InParanoid" id="A0A6I9QKY2"/>
<evidence type="ECO:0000313" key="2">
    <source>
        <dbReference type="RefSeq" id="XP_010911108.1"/>
    </source>
</evidence>